<evidence type="ECO:0000256" key="6">
    <source>
        <dbReference type="ARBA" id="ARBA00022723"/>
    </source>
</evidence>
<evidence type="ECO:0000313" key="12">
    <source>
        <dbReference type="Proteomes" id="UP001067708"/>
    </source>
</evidence>
<keyword evidence="7" id="KW-0862">Zinc</keyword>
<organism evidence="11 12">
    <name type="scientific">Brevibacillus halotolerans</name>
    <dbReference type="NCBI Taxonomy" id="1507437"/>
    <lineage>
        <taxon>Bacteria</taxon>
        <taxon>Bacillati</taxon>
        <taxon>Bacillota</taxon>
        <taxon>Bacilli</taxon>
        <taxon>Bacillales</taxon>
        <taxon>Paenibacillaceae</taxon>
        <taxon>Brevibacillus</taxon>
    </lineage>
</organism>
<accession>A0ABT4HV57</accession>
<evidence type="ECO:0000256" key="4">
    <source>
        <dbReference type="ARBA" id="ARBA00020837"/>
    </source>
</evidence>
<evidence type="ECO:0000256" key="3">
    <source>
        <dbReference type="ARBA" id="ARBA00012206"/>
    </source>
</evidence>
<evidence type="ECO:0000256" key="2">
    <source>
        <dbReference type="ARBA" id="ARBA00007342"/>
    </source>
</evidence>
<dbReference type="PANTHER" id="PTHR39453:SF1">
    <property type="entry name" value="PHOSPHATE PROPANOYLTRANSFERASE"/>
    <property type="match status" value="1"/>
</dbReference>
<dbReference type="EMBL" id="JAPTNG010000004">
    <property type="protein sequence ID" value="MCZ0830421.1"/>
    <property type="molecule type" value="Genomic_DNA"/>
</dbReference>
<comment type="catalytic activity">
    <reaction evidence="9 10">
        <text>propanoyl-CoA + phosphate = propanoyl phosphate + CoA</text>
        <dbReference type="Rhea" id="RHEA:28046"/>
        <dbReference type="ChEBI" id="CHEBI:43474"/>
        <dbReference type="ChEBI" id="CHEBI:57287"/>
        <dbReference type="ChEBI" id="CHEBI:57392"/>
        <dbReference type="ChEBI" id="CHEBI:58933"/>
        <dbReference type="EC" id="2.3.1.222"/>
    </reaction>
</comment>
<dbReference type="EC" id="2.3.1.222" evidence="3 10"/>
<proteinExistence type="inferred from homology"/>
<keyword evidence="5 10" id="KW-0808">Transferase</keyword>
<evidence type="ECO:0000256" key="10">
    <source>
        <dbReference type="PIRNR" id="PIRNR010130"/>
    </source>
</evidence>
<dbReference type="Pfam" id="PF06130">
    <property type="entry name" value="PTAC"/>
    <property type="match status" value="1"/>
</dbReference>
<comment type="pathway">
    <text evidence="10">Polyol metabolism; 1,2-propanediol degradation.</text>
</comment>
<keyword evidence="8 10" id="KW-0012">Acyltransferase</keyword>
<protein>
    <recommendedName>
        <fullName evidence="4 10">Phosphate propanoyltransferase</fullName>
        <ecNumber evidence="3 10">2.3.1.222</ecNumber>
    </recommendedName>
</protein>
<evidence type="ECO:0000256" key="7">
    <source>
        <dbReference type="ARBA" id="ARBA00022833"/>
    </source>
</evidence>
<gene>
    <name evidence="11" type="ORF">O0535_06360</name>
</gene>
<dbReference type="NCBIfam" id="NF011652">
    <property type="entry name" value="PRK15070.1"/>
    <property type="match status" value="1"/>
</dbReference>
<name>A0ABT4HV57_9BACL</name>
<sequence>MELIQDQVDQIAEKVVAGIKQKLFIPVEASGRHVHLSRKIIDILFGEGYQLTKAKELSQPGQFSCVERVDLIGPKGTIKNVAVLGPERQNTQVEVSLTDAVALGIRPPLRESGNLAESAEVTLATQLASVPVKAAIIAKRHIHMSVEDAQWFGLSDKQSVCVEVLGTRPVIFQEVTIRVSPHFRTFMHLDYDEANACGYQKGTVARLVRK</sequence>
<comment type="caution">
    <text evidence="11">The sequence shown here is derived from an EMBL/GenBank/DDBJ whole genome shotgun (WGS) entry which is preliminary data.</text>
</comment>
<dbReference type="PIRSF" id="PIRSF010130">
    <property type="entry name" value="PduL"/>
    <property type="match status" value="1"/>
</dbReference>
<comment type="cofactor">
    <cofactor evidence="1">
        <name>Zn(2+)</name>
        <dbReference type="ChEBI" id="CHEBI:29105"/>
    </cofactor>
</comment>
<dbReference type="PANTHER" id="PTHR39453">
    <property type="entry name" value="PHOSPHATE PROPANOYLTRANSFERASE"/>
    <property type="match status" value="1"/>
</dbReference>
<comment type="similarity">
    <text evidence="2 10">Belongs to the PduL family.</text>
</comment>
<evidence type="ECO:0000313" key="11">
    <source>
        <dbReference type="EMBL" id="MCZ0830421.1"/>
    </source>
</evidence>
<evidence type="ECO:0000256" key="1">
    <source>
        <dbReference type="ARBA" id="ARBA00001947"/>
    </source>
</evidence>
<dbReference type="Proteomes" id="UP001067708">
    <property type="component" value="Unassembled WGS sequence"/>
</dbReference>
<evidence type="ECO:0000256" key="5">
    <source>
        <dbReference type="ARBA" id="ARBA00022679"/>
    </source>
</evidence>
<reference evidence="11" key="1">
    <citation type="submission" date="2022-09" db="EMBL/GenBank/DDBJ databases">
        <title>Genome analysis and characterization of larvicidal activity of Brevibacillus strains.</title>
        <authorList>
            <person name="Patrusheva E.V."/>
            <person name="Izotova A.O."/>
            <person name="Toshchakov S.V."/>
            <person name="Sineoky S.P."/>
        </authorList>
    </citation>
    <scope>NUCLEOTIDE SEQUENCE</scope>
    <source>
        <strain evidence="11">VKPM_B-13244</strain>
    </source>
</reference>
<keyword evidence="6" id="KW-0479">Metal-binding</keyword>
<evidence type="ECO:0000256" key="8">
    <source>
        <dbReference type="ARBA" id="ARBA00023315"/>
    </source>
</evidence>
<evidence type="ECO:0000256" key="9">
    <source>
        <dbReference type="ARBA" id="ARBA00047589"/>
    </source>
</evidence>
<keyword evidence="12" id="KW-1185">Reference proteome</keyword>
<dbReference type="InterPro" id="IPR008300">
    <property type="entry name" value="PTAC"/>
</dbReference>
<comment type="function">
    <text evidence="10">Involved in 1,2-propanediol (1,2-PD) degradation by catalyzing the conversion of propanoyl-CoA to propanoyl-phosphate.</text>
</comment>